<dbReference type="RefSeq" id="WP_011342481.1">
    <property type="nucleotide sequence ID" value="NC_007498.2"/>
</dbReference>
<protein>
    <submittedName>
        <fullName evidence="2">Uncharacterized protein</fullName>
    </submittedName>
</protein>
<evidence type="ECO:0000313" key="2">
    <source>
        <dbReference type="EMBL" id="ABA89938.2"/>
    </source>
</evidence>
<name>Q3A119_SYNC1</name>
<dbReference type="HOGENOM" id="CLU_3028205_0_0_7"/>
<dbReference type="KEGG" id="pca:Pcar_2702"/>
<reference evidence="3" key="1">
    <citation type="submission" date="2005-10" db="EMBL/GenBank/DDBJ databases">
        <title>Complete sequence of Pelobacter carbinolicus DSM 2380.</title>
        <authorList>
            <person name="Copeland A."/>
            <person name="Lucas S."/>
            <person name="Lapidus A."/>
            <person name="Barry K."/>
            <person name="Detter J.C."/>
            <person name="Glavina T."/>
            <person name="Hammon N."/>
            <person name="Israni S."/>
            <person name="Pitluck S."/>
            <person name="Chertkov O."/>
            <person name="Schmutz J."/>
            <person name="Larimer F."/>
            <person name="Land M."/>
            <person name="Kyrpides N."/>
            <person name="Ivanova N."/>
            <person name="Richardson P."/>
        </authorList>
    </citation>
    <scope>NUCLEOTIDE SEQUENCE [LARGE SCALE GENOMIC DNA]</scope>
    <source>
        <strain evidence="3">DSM 2380 / NBRC 103641 / GraBd1</strain>
    </source>
</reference>
<evidence type="ECO:0000256" key="1">
    <source>
        <dbReference type="SAM" id="Phobius"/>
    </source>
</evidence>
<organism evidence="2 3">
    <name type="scientific">Syntrophotalea carbinolica (strain DSM 2380 / NBRC 103641 / GraBd1)</name>
    <name type="common">Pelobacter carbinolicus</name>
    <dbReference type="NCBI Taxonomy" id="338963"/>
    <lineage>
        <taxon>Bacteria</taxon>
        <taxon>Pseudomonadati</taxon>
        <taxon>Thermodesulfobacteriota</taxon>
        <taxon>Desulfuromonadia</taxon>
        <taxon>Desulfuromonadales</taxon>
        <taxon>Syntrophotaleaceae</taxon>
        <taxon>Syntrophotalea</taxon>
    </lineage>
</organism>
<proteinExistence type="predicted"/>
<evidence type="ECO:0000313" key="3">
    <source>
        <dbReference type="Proteomes" id="UP000002534"/>
    </source>
</evidence>
<keyword evidence="3" id="KW-1185">Reference proteome</keyword>
<accession>Q3A119</accession>
<keyword evidence="1" id="KW-0472">Membrane</keyword>
<gene>
    <name evidence="2" type="ordered locus">Pcar_2702</name>
</gene>
<feature type="transmembrane region" description="Helical" evidence="1">
    <location>
        <begin position="33"/>
        <end position="51"/>
    </location>
</feature>
<dbReference type="AlphaFoldDB" id="Q3A119"/>
<keyword evidence="1" id="KW-0812">Transmembrane</keyword>
<dbReference type="OrthoDB" id="9941893at2"/>
<sequence>MLMDSMRALLGGSLYEWFVQMGQLLEGLWNSLLAWRIFSLLLLLCLIGSHYRRPK</sequence>
<reference evidence="2 3" key="2">
    <citation type="journal article" date="2012" name="BMC Genomics">
        <title>The genome of Pelobacter carbinolicus reveals surprising metabolic capabilities and physiological features.</title>
        <authorList>
            <person name="Aklujkar M."/>
            <person name="Haveman S.A."/>
            <person name="Didonato R.Jr."/>
            <person name="Chertkov O."/>
            <person name="Han C.S."/>
            <person name="Land M.L."/>
            <person name="Brown P."/>
            <person name="Lovley D.R."/>
        </authorList>
    </citation>
    <scope>NUCLEOTIDE SEQUENCE [LARGE SCALE GENOMIC DNA]</scope>
    <source>
        <strain evidence="3">DSM 2380 / NBRC 103641 / GraBd1</strain>
    </source>
</reference>
<dbReference type="Proteomes" id="UP000002534">
    <property type="component" value="Chromosome"/>
</dbReference>
<keyword evidence="1" id="KW-1133">Transmembrane helix</keyword>
<dbReference type="EMBL" id="CP000142">
    <property type="protein sequence ID" value="ABA89938.2"/>
    <property type="molecule type" value="Genomic_DNA"/>
</dbReference>